<keyword evidence="4" id="KW-0833">Ubl conjugation pathway</keyword>
<dbReference type="PANTHER" id="PTHR22852">
    <property type="entry name" value="LETHAL 2 DENTICLELESS PROTEIN RETINOIC ACID-REGULATED NUCLEAR MATRIX-ASSOCIATED PROTEIN"/>
    <property type="match status" value="1"/>
</dbReference>
<keyword evidence="2 6" id="KW-0853">WD repeat</keyword>
<dbReference type="InterPro" id="IPR051865">
    <property type="entry name" value="WD-repeat_CDT2_adapter"/>
</dbReference>
<dbReference type="Pfam" id="PF00400">
    <property type="entry name" value="WD40"/>
    <property type="match status" value="3"/>
</dbReference>
<dbReference type="PROSITE" id="PS50294">
    <property type="entry name" value="WD_REPEATS_REGION"/>
    <property type="match status" value="1"/>
</dbReference>
<dbReference type="GO" id="GO:0005634">
    <property type="term" value="C:nucleus"/>
    <property type="evidence" value="ECO:0007669"/>
    <property type="project" value="TreeGrafter"/>
</dbReference>
<feature type="region of interest" description="Disordered" evidence="7">
    <location>
        <begin position="343"/>
        <end position="363"/>
    </location>
</feature>
<feature type="repeat" description="WD" evidence="6">
    <location>
        <begin position="477"/>
        <end position="506"/>
    </location>
</feature>
<name>A0A8K0XTX2_9AGAR</name>
<evidence type="ECO:0000313" key="9">
    <source>
        <dbReference type="Proteomes" id="UP000813824"/>
    </source>
</evidence>
<evidence type="ECO:0000256" key="1">
    <source>
        <dbReference type="ARBA" id="ARBA00004906"/>
    </source>
</evidence>
<dbReference type="InterPro" id="IPR015943">
    <property type="entry name" value="WD40/YVTN_repeat-like_dom_sf"/>
</dbReference>
<feature type="region of interest" description="Disordered" evidence="7">
    <location>
        <begin position="31"/>
        <end position="54"/>
    </location>
</feature>
<dbReference type="SUPFAM" id="SSF50978">
    <property type="entry name" value="WD40 repeat-like"/>
    <property type="match status" value="1"/>
</dbReference>
<dbReference type="OrthoDB" id="2096344at2759"/>
<evidence type="ECO:0000256" key="2">
    <source>
        <dbReference type="ARBA" id="ARBA00022574"/>
    </source>
</evidence>
<evidence type="ECO:0000313" key="8">
    <source>
        <dbReference type="EMBL" id="KAH8106268.1"/>
    </source>
</evidence>
<gene>
    <name evidence="8" type="ORF">BXZ70DRAFT_428263</name>
</gene>
<dbReference type="PANTHER" id="PTHR22852:SF0">
    <property type="entry name" value="DENTICLELESS PROTEIN HOMOLOG"/>
    <property type="match status" value="1"/>
</dbReference>
<sequence length="535" mass="58299">MAISTEMTSRTVLTNRTNVDADGDDIIMGIPLAGPSNDRKRPLANTSQQPLKRARRSSALLCDFSSEDEDAAPHNSFKLSGRRDVHGLRMRAMGALSSPTSIYDYPTRSLLRSFVSSDKADLFKCHSTETNAFVSLPYACSYTHAAKRGATPLLAVATEQGFVHILNTSRRREWDVEPQRTTFQPYANGIFDVQWSHDDTLIATACGGQRAQVSQVTPTGVTVLHQLTGHTGTVKCVSWDPTRAGSVLSTGGRDGNICVWDLRVEASLGECAPVIKITGAHDEQGQAKPRARKGRLAPAPPMRSVTSLVYSPNSPNKLVSSGSVDGILRQWDLLMPDMIKRRSSKPKAVPTHQSSMDPTMYQGTRRTRGISSLSLGIGPSSGYLFASGNDSLVHTYEVASLEALSGRNMDDDPWSYGHPNMKTGSFFVRSALSPCGRWLASGGADKGSVFLYDVSGTLVSRFSGQLQATTRRRGVQLCGQTGEVGVVDWADGMLASCADDGTVRIWRPDMEKSLQCQSDPEEMKWNWKWASDDLE</sequence>
<dbReference type="InterPro" id="IPR019775">
    <property type="entry name" value="WD40_repeat_CS"/>
</dbReference>
<dbReference type="AlphaFoldDB" id="A0A8K0XTX2"/>
<evidence type="ECO:0000256" key="4">
    <source>
        <dbReference type="ARBA" id="ARBA00022786"/>
    </source>
</evidence>
<evidence type="ECO:0000256" key="7">
    <source>
        <dbReference type="SAM" id="MobiDB-lite"/>
    </source>
</evidence>
<dbReference type="GO" id="GO:0043161">
    <property type="term" value="P:proteasome-mediated ubiquitin-dependent protein catabolic process"/>
    <property type="evidence" value="ECO:0007669"/>
    <property type="project" value="TreeGrafter"/>
</dbReference>
<comment type="pathway">
    <text evidence="1">Protein modification; protein ubiquitination.</text>
</comment>
<dbReference type="PROSITE" id="PS50082">
    <property type="entry name" value="WD_REPEATS_2"/>
    <property type="match status" value="3"/>
</dbReference>
<dbReference type="PROSITE" id="PS00678">
    <property type="entry name" value="WD_REPEATS_1"/>
    <property type="match status" value="1"/>
</dbReference>
<dbReference type="InterPro" id="IPR001680">
    <property type="entry name" value="WD40_rpt"/>
</dbReference>
<evidence type="ECO:0000256" key="5">
    <source>
        <dbReference type="ARBA" id="ARBA00038344"/>
    </source>
</evidence>
<keyword evidence="3" id="KW-0677">Repeat</keyword>
<dbReference type="GO" id="GO:0030674">
    <property type="term" value="F:protein-macromolecule adaptor activity"/>
    <property type="evidence" value="ECO:0007669"/>
    <property type="project" value="TreeGrafter"/>
</dbReference>
<feature type="repeat" description="WD" evidence="6">
    <location>
        <begin position="227"/>
        <end position="270"/>
    </location>
</feature>
<dbReference type="EMBL" id="JAEVFJ010000003">
    <property type="protein sequence ID" value="KAH8106268.1"/>
    <property type="molecule type" value="Genomic_DNA"/>
</dbReference>
<reference evidence="8" key="1">
    <citation type="journal article" date="2021" name="New Phytol.">
        <title>Evolutionary innovations through gain and loss of genes in the ectomycorrhizal Boletales.</title>
        <authorList>
            <person name="Wu G."/>
            <person name="Miyauchi S."/>
            <person name="Morin E."/>
            <person name="Kuo A."/>
            <person name="Drula E."/>
            <person name="Varga T."/>
            <person name="Kohler A."/>
            <person name="Feng B."/>
            <person name="Cao Y."/>
            <person name="Lipzen A."/>
            <person name="Daum C."/>
            <person name="Hundley H."/>
            <person name="Pangilinan J."/>
            <person name="Johnson J."/>
            <person name="Barry K."/>
            <person name="LaButti K."/>
            <person name="Ng V."/>
            <person name="Ahrendt S."/>
            <person name="Min B."/>
            <person name="Choi I.G."/>
            <person name="Park H."/>
            <person name="Plett J.M."/>
            <person name="Magnuson J."/>
            <person name="Spatafora J.W."/>
            <person name="Nagy L.G."/>
            <person name="Henrissat B."/>
            <person name="Grigoriev I.V."/>
            <person name="Yang Z.L."/>
            <person name="Xu J."/>
            <person name="Martin F.M."/>
        </authorList>
    </citation>
    <scope>NUCLEOTIDE SEQUENCE</scope>
    <source>
        <strain evidence="8">KKN 215</strain>
    </source>
</reference>
<evidence type="ECO:0000256" key="3">
    <source>
        <dbReference type="ARBA" id="ARBA00022737"/>
    </source>
</evidence>
<keyword evidence="9" id="KW-1185">Reference proteome</keyword>
<feature type="region of interest" description="Disordered" evidence="7">
    <location>
        <begin position="282"/>
        <end position="304"/>
    </location>
</feature>
<accession>A0A8K0XTX2</accession>
<dbReference type="Proteomes" id="UP000813824">
    <property type="component" value="Unassembled WGS sequence"/>
</dbReference>
<comment type="similarity">
    <text evidence="5">Belongs to the WD repeat cdt2 family.</text>
</comment>
<dbReference type="Gene3D" id="2.130.10.10">
    <property type="entry name" value="YVTN repeat-like/Quinoprotein amine dehydrogenase"/>
    <property type="match status" value="2"/>
</dbReference>
<dbReference type="InterPro" id="IPR036322">
    <property type="entry name" value="WD40_repeat_dom_sf"/>
</dbReference>
<evidence type="ECO:0000256" key="6">
    <source>
        <dbReference type="PROSITE-ProRule" id="PRU00221"/>
    </source>
</evidence>
<proteinExistence type="inferred from homology"/>
<dbReference type="SMART" id="SM00320">
    <property type="entry name" value="WD40"/>
    <property type="match status" value="5"/>
</dbReference>
<organism evidence="8 9">
    <name type="scientific">Cristinia sonorae</name>
    <dbReference type="NCBI Taxonomy" id="1940300"/>
    <lineage>
        <taxon>Eukaryota</taxon>
        <taxon>Fungi</taxon>
        <taxon>Dikarya</taxon>
        <taxon>Basidiomycota</taxon>
        <taxon>Agaricomycotina</taxon>
        <taxon>Agaricomycetes</taxon>
        <taxon>Agaricomycetidae</taxon>
        <taxon>Agaricales</taxon>
        <taxon>Pleurotineae</taxon>
        <taxon>Stephanosporaceae</taxon>
        <taxon>Cristinia</taxon>
    </lineage>
</organism>
<feature type="compositionally biased region" description="Polar residues" evidence="7">
    <location>
        <begin position="351"/>
        <end position="363"/>
    </location>
</feature>
<protein>
    <submittedName>
        <fullName evidence="8">WD40 repeat-like protein</fullName>
    </submittedName>
</protein>
<feature type="repeat" description="WD" evidence="6">
    <location>
        <begin position="305"/>
        <end position="333"/>
    </location>
</feature>
<comment type="caution">
    <text evidence="8">The sequence shown here is derived from an EMBL/GenBank/DDBJ whole genome shotgun (WGS) entry which is preliminary data.</text>
</comment>